<organism evidence="1 2">
    <name type="scientific">Cryptolaemus montrouzieri</name>
    <dbReference type="NCBI Taxonomy" id="559131"/>
    <lineage>
        <taxon>Eukaryota</taxon>
        <taxon>Metazoa</taxon>
        <taxon>Ecdysozoa</taxon>
        <taxon>Arthropoda</taxon>
        <taxon>Hexapoda</taxon>
        <taxon>Insecta</taxon>
        <taxon>Pterygota</taxon>
        <taxon>Neoptera</taxon>
        <taxon>Endopterygota</taxon>
        <taxon>Coleoptera</taxon>
        <taxon>Polyphaga</taxon>
        <taxon>Cucujiformia</taxon>
        <taxon>Coccinelloidea</taxon>
        <taxon>Coccinellidae</taxon>
        <taxon>Scymninae</taxon>
        <taxon>Scymnini</taxon>
        <taxon>Cryptolaemus</taxon>
    </lineage>
</organism>
<dbReference type="Proteomes" id="UP001516400">
    <property type="component" value="Unassembled WGS sequence"/>
</dbReference>
<evidence type="ECO:0000313" key="1">
    <source>
        <dbReference type="EMBL" id="KAL3277769.1"/>
    </source>
</evidence>
<gene>
    <name evidence="1" type="ORF">HHI36_013109</name>
</gene>
<reference evidence="1 2" key="1">
    <citation type="journal article" date="2021" name="BMC Biol.">
        <title>Horizontally acquired antibacterial genes associated with adaptive radiation of ladybird beetles.</title>
        <authorList>
            <person name="Li H.S."/>
            <person name="Tang X.F."/>
            <person name="Huang Y.H."/>
            <person name="Xu Z.Y."/>
            <person name="Chen M.L."/>
            <person name="Du X.Y."/>
            <person name="Qiu B.Y."/>
            <person name="Chen P.T."/>
            <person name="Zhang W."/>
            <person name="Slipinski A."/>
            <person name="Escalona H.E."/>
            <person name="Waterhouse R.M."/>
            <person name="Zwick A."/>
            <person name="Pang H."/>
        </authorList>
    </citation>
    <scope>NUCLEOTIDE SEQUENCE [LARGE SCALE GENOMIC DNA]</scope>
    <source>
        <strain evidence="1">SYSU2018</strain>
    </source>
</reference>
<name>A0ABD2NGW3_9CUCU</name>
<keyword evidence="2" id="KW-1185">Reference proteome</keyword>
<comment type="caution">
    <text evidence="1">The sequence shown here is derived from an EMBL/GenBank/DDBJ whole genome shotgun (WGS) entry which is preliminary data.</text>
</comment>
<dbReference type="AlphaFoldDB" id="A0ABD2NGW3"/>
<protein>
    <submittedName>
        <fullName evidence="1">Uncharacterized protein</fullName>
    </submittedName>
</protein>
<evidence type="ECO:0000313" key="2">
    <source>
        <dbReference type="Proteomes" id="UP001516400"/>
    </source>
</evidence>
<sequence>MNEKELATFEDLGANPVKCMAKISKMGFEESNAVNVSVFLLGLAVVDAIDLGDPSGLRFDVNSEYATSYEDYVSILVRYKLEELSKILINLYVDR</sequence>
<dbReference type="EMBL" id="JABFTP020000103">
    <property type="protein sequence ID" value="KAL3277769.1"/>
    <property type="molecule type" value="Genomic_DNA"/>
</dbReference>
<accession>A0ABD2NGW3</accession>
<proteinExistence type="predicted"/>